<dbReference type="Gene3D" id="1.10.630.10">
    <property type="entry name" value="Cytochrome P450"/>
    <property type="match status" value="1"/>
</dbReference>
<dbReference type="OrthoDB" id="10037288at2759"/>
<dbReference type="AlphaFoldDB" id="A0A8B6DIL3"/>
<dbReference type="GO" id="GO:0005615">
    <property type="term" value="C:extracellular space"/>
    <property type="evidence" value="ECO:0007669"/>
    <property type="project" value="TreeGrafter"/>
</dbReference>
<dbReference type="GO" id="GO:0030198">
    <property type="term" value="P:extracellular matrix organization"/>
    <property type="evidence" value="ECO:0007669"/>
    <property type="project" value="TreeGrafter"/>
</dbReference>
<dbReference type="GO" id="GO:0005506">
    <property type="term" value="F:iron ion binding"/>
    <property type="evidence" value="ECO:0007669"/>
    <property type="project" value="InterPro"/>
</dbReference>
<dbReference type="GO" id="GO:0004497">
    <property type="term" value="F:monooxygenase activity"/>
    <property type="evidence" value="ECO:0007669"/>
    <property type="project" value="InterPro"/>
</dbReference>
<feature type="domain" description="C1q" evidence="5">
    <location>
        <begin position="373"/>
        <end position="510"/>
    </location>
</feature>
<feature type="compositionally biased region" description="Low complexity" evidence="4">
    <location>
        <begin position="116"/>
        <end position="140"/>
    </location>
</feature>
<dbReference type="GO" id="GO:0030020">
    <property type="term" value="F:extracellular matrix structural constituent conferring tensile strength"/>
    <property type="evidence" value="ECO:0007669"/>
    <property type="project" value="TreeGrafter"/>
</dbReference>
<feature type="compositionally biased region" description="Gly residues" evidence="4">
    <location>
        <begin position="256"/>
        <end position="265"/>
    </location>
</feature>
<dbReference type="PROSITE" id="PS50871">
    <property type="entry name" value="C1Q"/>
    <property type="match status" value="1"/>
</dbReference>
<evidence type="ECO:0000313" key="6">
    <source>
        <dbReference type="EMBL" id="VDI19005.1"/>
    </source>
</evidence>
<comment type="subcellular location">
    <subcellularLocation>
        <location evidence="1">Secreted</location>
    </subcellularLocation>
</comment>
<reference evidence="6" key="1">
    <citation type="submission" date="2018-11" db="EMBL/GenBank/DDBJ databases">
        <authorList>
            <person name="Alioto T."/>
            <person name="Alioto T."/>
        </authorList>
    </citation>
    <scope>NUCLEOTIDE SEQUENCE</scope>
</reference>
<accession>A0A8B6DIL3</accession>
<evidence type="ECO:0000256" key="3">
    <source>
        <dbReference type="ARBA" id="ARBA00022729"/>
    </source>
</evidence>
<sequence>HGIVSLLLIYELGCPSGIFRSSFTHFIILSCQKLLKTLQRFYKTFAVAYNYTCKRFIKRKMVANGRTSLNMKVKKLLLNYNPDTDIPFKIRLPYYMLMAEQDREDGEKGTKGNKGQSGNTGENGENGQMGEQGPVGSKGQSGEKGEKGLLGAKGKLGVNEPNGNKGTIGEEGQRGDKGSIGNKGENGERGQTGPIGDKGQRGDKGENGIRGQTGAIGDKGQKGDKGENGIRGQTGSIGDKGQRGDKGENGIRGQTGLVGGKGSIGDKGQRGDKGTIGDKGKNGDRGQTGNKGPVGEKGSIGDKGQRGDNGIAGSKGGNGKFGDKGSVGDKGVVGDKGLTGDIGPTGEPGSKGQSGHKGANGEKGLKGSSGESGKVPVVLFRARNVSPDSGLSNTIIKFPIVAINSGSGYDKSTGKFTAPQSGTYLFILQICPEKNHNVLMTLRTNSNTFGVLNQKNSHDDGPCISTSGVTILLKGAKVWVYCKSASSGDSVWNAEPKPVGHGPTYRTLIPWLGEGLLTTGGPKWARSRRLLTPAFHFERIPNNQQPVRRHTHRYTREVCRNWRKF</sequence>
<dbReference type="InterPro" id="IPR008160">
    <property type="entry name" value="Collagen"/>
</dbReference>
<feature type="compositionally biased region" description="Basic and acidic residues" evidence="4">
    <location>
        <begin position="198"/>
        <end position="207"/>
    </location>
</feature>
<dbReference type="Gene3D" id="2.60.120.40">
    <property type="match status" value="1"/>
</dbReference>
<protein>
    <recommendedName>
        <fullName evidence="5">C1q domain-containing protein</fullName>
    </recommendedName>
</protein>
<dbReference type="PANTHER" id="PTHR24023">
    <property type="entry name" value="COLLAGEN ALPHA"/>
    <property type="match status" value="1"/>
</dbReference>
<feature type="compositionally biased region" description="Basic and acidic residues" evidence="4">
    <location>
        <begin position="240"/>
        <end position="249"/>
    </location>
</feature>
<comment type="caution">
    <text evidence="6">The sequence shown here is derived from an EMBL/GenBank/DDBJ whole genome shotgun (WGS) entry which is preliminary data.</text>
</comment>
<evidence type="ECO:0000259" key="5">
    <source>
        <dbReference type="PROSITE" id="PS50871"/>
    </source>
</evidence>
<dbReference type="InterPro" id="IPR036396">
    <property type="entry name" value="Cyt_P450_sf"/>
</dbReference>
<name>A0A8B6DIL3_MYTGA</name>
<dbReference type="InterPro" id="IPR008983">
    <property type="entry name" value="Tumour_necrosis_fac-like_dom"/>
</dbReference>
<feature type="non-terminal residue" evidence="6">
    <location>
        <position position="1"/>
    </location>
</feature>
<feature type="compositionally biased region" description="Basic and acidic residues" evidence="4">
    <location>
        <begin position="219"/>
        <end position="228"/>
    </location>
</feature>
<feature type="region of interest" description="Disordered" evidence="4">
    <location>
        <begin position="103"/>
        <end position="372"/>
    </location>
</feature>
<keyword evidence="3" id="KW-0732">Signal</keyword>
<dbReference type="SUPFAM" id="SSF49842">
    <property type="entry name" value="TNF-like"/>
    <property type="match status" value="1"/>
</dbReference>
<evidence type="ECO:0000313" key="7">
    <source>
        <dbReference type="Proteomes" id="UP000596742"/>
    </source>
</evidence>
<dbReference type="InterPro" id="IPR001073">
    <property type="entry name" value="C1q_dom"/>
</dbReference>
<dbReference type="PANTHER" id="PTHR24023:SF1082">
    <property type="entry name" value="COLLAGEN TRIPLE HELIX REPEAT"/>
    <property type="match status" value="1"/>
</dbReference>
<dbReference type="GO" id="GO:0016705">
    <property type="term" value="F:oxidoreductase activity, acting on paired donors, with incorporation or reduction of molecular oxygen"/>
    <property type="evidence" value="ECO:0007669"/>
    <property type="project" value="InterPro"/>
</dbReference>
<keyword evidence="7" id="KW-1185">Reference proteome</keyword>
<dbReference type="Pfam" id="PF01391">
    <property type="entry name" value="Collagen"/>
    <property type="match status" value="3"/>
</dbReference>
<evidence type="ECO:0000256" key="2">
    <source>
        <dbReference type="ARBA" id="ARBA00022525"/>
    </source>
</evidence>
<dbReference type="Pfam" id="PF00386">
    <property type="entry name" value="C1q"/>
    <property type="match status" value="1"/>
</dbReference>
<dbReference type="Proteomes" id="UP000596742">
    <property type="component" value="Unassembled WGS sequence"/>
</dbReference>
<proteinExistence type="predicted"/>
<feature type="compositionally biased region" description="Basic and acidic residues" evidence="4">
    <location>
        <begin position="267"/>
        <end position="284"/>
    </location>
</feature>
<organism evidence="6 7">
    <name type="scientific">Mytilus galloprovincialis</name>
    <name type="common">Mediterranean mussel</name>
    <dbReference type="NCBI Taxonomy" id="29158"/>
    <lineage>
        <taxon>Eukaryota</taxon>
        <taxon>Metazoa</taxon>
        <taxon>Spiralia</taxon>
        <taxon>Lophotrochozoa</taxon>
        <taxon>Mollusca</taxon>
        <taxon>Bivalvia</taxon>
        <taxon>Autobranchia</taxon>
        <taxon>Pteriomorphia</taxon>
        <taxon>Mytilida</taxon>
        <taxon>Mytiloidea</taxon>
        <taxon>Mytilidae</taxon>
        <taxon>Mytilinae</taxon>
        <taxon>Mytilus</taxon>
    </lineage>
</organism>
<dbReference type="EMBL" id="UYJE01003412">
    <property type="protein sequence ID" value="VDI19005.1"/>
    <property type="molecule type" value="Genomic_DNA"/>
</dbReference>
<keyword evidence="2" id="KW-0964">Secreted</keyword>
<dbReference type="SUPFAM" id="SSF48264">
    <property type="entry name" value="Cytochrome P450"/>
    <property type="match status" value="1"/>
</dbReference>
<gene>
    <name evidence="6" type="ORF">MGAL_10B092195A</name>
</gene>
<dbReference type="GO" id="GO:0031012">
    <property type="term" value="C:extracellular matrix"/>
    <property type="evidence" value="ECO:0007669"/>
    <property type="project" value="TreeGrafter"/>
</dbReference>
<evidence type="ECO:0000256" key="1">
    <source>
        <dbReference type="ARBA" id="ARBA00004613"/>
    </source>
</evidence>
<dbReference type="InterPro" id="IPR050149">
    <property type="entry name" value="Collagen_superfamily"/>
</dbReference>
<dbReference type="GO" id="GO:0020037">
    <property type="term" value="F:heme binding"/>
    <property type="evidence" value="ECO:0007669"/>
    <property type="project" value="InterPro"/>
</dbReference>
<evidence type="ECO:0000256" key="4">
    <source>
        <dbReference type="SAM" id="MobiDB-lite"/>
    </source>
</evidence>